<dbReference type="Gene3D" id="3.40.1080.20">
    <property type="entry name" value="Acetyl-CoA hydrolase/transferase C-terminal domain"/>
    <property type="match status" value="1"/>
</dbReference>
<dbReference type="GO" id="GO:0016740">
    <property type="term" value="F:transferase activity"/>
    <property type="evidence" value="ECO:0007669"/>
    <property type="project" value="UniProtKB-KW"/>
</dbReference>
<dbReference type="InterPro" id="IPR003702">
    <property type="entry name" value="ActCoA_hydro_N"/>
</dbReference>
<dbReference type="InterPro" id="IPR046433">
    <property type="entry name" value="ActCoA_hydro"/>
</dbReference>
<dbReference type="InterPro" id="IPR026888">
    <property type="entry name" value="AcetylCoA_hyd_C"/>
</dbReference>
<dbReference type="Pfam" id="PF02550">
    <property type="entry name" value="AcetylCoA_hydro"/>
    <property type="match status" value="1"/>
</dbReference>
<dbReference type="Proteomes" id="UP001549099">
    <property type="component" value="Unassembled WGS sequence"/>
</dbReference>
<reference evidence="4 5" key="1">
    <citation type="submission" date="2024-06" db="EMBL/GenBank/DDBJ databases">
        <title>Genomic Encyclopedia of Type Strains, Phase IV (KMG-IV): sequencing the most valuable type-strain genomes for metagenomic binning, comparative biology and taxonomic classification.</title>
        <authorList>
            <person name="Goeker M."/>
        </authorList>
    </citation>
    <scope>NUCLEOTIDE SEQUENCE [LARGE SCALE GENOMIC DNA]</scope>
    <source>
        <strain evidence="4 5">DSM 26128</strain>
    </source>
</reference>
<dbReference type="PANTHER" id="PTHR43609:SF1">
    <property type="entry name" value="ACETYL-COA HYDROLASE"/>
    <property type="match status" value="1"/>
</dbReference>
<comment type="caution">
    <text evidence="4">The sequence shown here is derived from an EMBL/GenBank/DDBJ whole genome shotgun (WGS) entry which is preliminary data.</text>
</comment>
<evidence type="ECO:0000259" key="3">
    <source>
        <dbReference type="Pfam" id="PF13336"/>
    </source>
</evidence>
<dbReference type="InterPro" id="IPR038460">
    <property type="entry name" value="AcetylCoA_hyd_C_sf"/>
</dbReference>
<evidence type="ECO:0000313" key="5">
    <source>
        <dbReference type="Proteomes" id="UP001549099"/>
    </source>
</evidence>
<dbReference type="Gene3D" id="3.30.750.70">
    <property type="entry name" value="4-hydroxybutyrate coenzyme like domains"/>
    <property type="match status" value="1"/>
</dbReference>
<dbReference type="NCBIfam" id="TIGR03458">
    <property type="entry name" value="YgfH_subfam"/>
    <property type="match status" value="1"/>
</dbReference>
<dbReference type="InterPro" id="IPR017821">
    <property type="entry name" value="Succinate_CoA_transferase"/>
</dbReference>
<keyword evidence="5" id="KW-1185">Reference proteome</keyword>
<dbReference type="Pfam" id="PF13336">
    <property type="entry name" value="AcetylCoA_hyd_C"/>
    <property type="match status" value="1"/>
</dbReference>
<name>A0ABV2GCR5_9BACL</name>
<dbReference type="EMBL" id="JBEPLW010000013">
    <property type="protein sequence ID" value="MET3575934.1"/>
    <property type="molecule type" value="Genomic_DNA"/>
</dbReference>
<keyword evidence="4" id="KW-0808">Transferase</keyword>
<dbReference type="RefSeq" id="WP_354197523.1">
    <property type="nucleotide sequence ID" value="NZ_JBEPLW010000013.1"/>
</dbReference>
<evidence type="ECO:0000256" key="1">
    <source>
        <dbReference type="ARBA" id="ARBA00009632"/>
    </source>
</evidence>
<sequence length="509" mass="56116">MTSQLDRIQNQSLRNRVVSPEKAASWIEDGMTLGLSGFTRAGDVKAVPFALVERAKEEEFKVNVFTGASLGSDIDALFAKAGIVHKRLPFQADPVMRKSINNGDMFFVDQHLSHTAELVRSGVMGPIDFAIVEAVAVKEDGMIIPTTSVGNSSLFAMHADNIIVEINMAQTPLLEGIHDIYDTGRQGERDPIPMTSVKDRIGTPGIQVDPEKIRGIVFTEQEDSPSTIVQPDDETQIMADHLLAFLRNEVGMGRLDETLAPIQSGIGSVANAVLHGMVESEFEHLEVYSEVLQDAVFDLIDAGKVDFASCCSITLSDEKMKQVFGDFEKYRDRLIMRPQEISNHPELIRRLGLISINTALEFDIYGNVNSTHVSGTKMMNGIGGSGDFARNARLAIFVTKSTAKGGNISSIVPFVSHVDHTEHDVDVVVTEQGYADLRGLAPRERVPLIIENCVHPDYREQLWAYYEEALGRGGQTPHVLEKAFSWHQNLAENGTMKVKSNPKETVEVR</sequence>
<dbReference type="PANTHER" id="PTHR43609">
    <property type="entry name" value="ACETYL-COA HYDROLASE"/>
    <property type="match status" value="1"/>
</dbReference>
<evidence type="ECO:0000259" key="2">
    <source>
        <dbReference type="Pfam" id="PF02550"/>
    </source>
</evidence>
<feature type="domain" description="Acetyl-CoA hydrolase/transferase C-terminal" evidence="3">
    <location>
        <begin position="326"/>
        <end position="464"/>
    </location>
</feature>
<evidence type="ECO:0000313" key="4">
    <source>
        <dbReference type="EMBL" id="MET3575934.1"/>
    </source>
</evidence>
<accession>A0ABV2GCR5</accession>
<protein>
    <submittedName>
        <fullName evidence="4">Succinyl-CoA:acetate CoA-transferase</fullName>
        <ecNumber evidence="4">2.8.3.18</ecNumber>
    </submittedName>
</protein>
<feature type="domain" description="Acetyl-CoA hydrolase/transferase N-terminal" evidence="2">
    <location>
        <begin position="13"/>
        <end position="216"/>
    </location>
</feature>
<gene>
    <name evidence="4" type="ORF">ABID49_001840</name>
</gene>
<organism evidence="4 5">
    <name type="scientific">Bhargavaea ullalensis</name>
    <dbReference type="NCBI Taxonomy" id="1265685"/>
    <lineage>
        <taxon>Bacteria</taxon>
        <taxon>Bacillati</taxon>
        <taxon>Bacillota</taxon>
        <taxon>Bacilli</taxon>
        <taxon>Bacillales</taxon>
        <taxon>Caryophanaceae</taxon>
        <taxon>Bhargavaea</taxon>
    </lineage>
</organism>
<dbReference type="InterPro" id="IPR037171">
    <property type="entry name" value="NagB/RpiA_transferase-like"/>
</dbReference>
<dbReference type="EC" id="2.8.3.18" evidence="4"/>
<proteinExistence type="inferred from homology"/>
<dbReference type="SUPFAM" id="SSF100950">
    <property type="entry name" value="NagB/RpiA/CoA transferase-like"/>
    <property type="match status" value="2"/>
</dbReference>
<dbReference type="Gene3D" id="3.40.1080.10">
    <property type="entry name" value="Glutaconate Coenzyme A-transferase"/>
    <property type="match status" value="1"/>
</dbReference>
<comment type="similarity">
    <text evidence="1">Belongs to the acetyl-CoA hydrolase/transferase family.</text>
</comment>